<dbReference type="PANTHER" id="PTHR47843:SF2">
    <property type="entry name" value="BTB DOMAIN-CONTAINING PROTEIN"/>
    <property type="match status" value="1"/>
</dbReference>
<reference evidence="2 3" key="1">
    <citation type="submission" date="2024-07" db="EMBL/GenBank/DDBJ databases">
        <title>Section-level genome sequencing and comparative genomics of Aspergillus sections Usti and Cavernicolus.</title>
        <authorList>
            <consortium name="Lawrence Berkeley National Laboratory"/>
            <person name="Nybo J.L."/>
            <person name="Vesth T.C."/>
            <person name="Theobald S."/>
            <person name="Frisvad J.C."/>
            <person name="Larsen T.O."/>
            <person name="Kjaerboelling I."/>
            <person name="Rothschild-Mancinelli K."/>
            <person name="Lyhne E.K."/>
            <person name="Kogle M.E."/>
            <person name="Barry K."/>
            <person name="Clum A."/>
            <person name="Na H."/>
            <person name="Ledsgaard L."/>
            <person name="Lin J."/>
            <person name="Lipzen A."/>
            <person name="Kuo A."/>
            <person name="Riley R."/>
            <person name="Mondo S."/>
            <person name="Labutti K."/>
            <person name="Haridas S."/>
            <person name="Pangalinan J."/>
            <person name="Salamov A.A."/>
            <person name="Simmons B.A."/>
            <person name="Magnuson J.K."/>
            <person name="Chen J."/>
            <person name="Drula E."/>
            <person name="Henrissat B."/>
            <person name="Wiebenga A."/>
            <person name="Lubbers R.J."/>
            <person name="Gomes A.C."/>
            <person name="Macurrencykelacurrency M.R."/>
            <person name="Stajich J."/>
            <person name="Grigoriev I.V."/>
            <person name="Mortensen U.H."/>
            <person name="De Vries R.P."/>
            <person name="Baker S.E."/>
            <person name="Andersen M.R."/>
        </authorList>
    </citation>
    <scope>NUCLEOTIDE SEQUENCE [LARGE SCALE GENOMIC DNA]</scope>
    <source>
        <strain evidence="2 3">CBS 449.75</strain>
    </source>
</reference>
<organism evidence="2 3">
    <name type="scientific">Aspergillus lucknowensis</name>
    <dbReference type="NCBI Taxonomy" id="176173"/>
    <lineage>
        <taxon>Eukaryota</taxon>
        <taxon>Fungi</taxon>
        <taxon>Dikarya</taxon>
        <taxon>Ascomycota</taxon>
        <taxon>Pezizomycotina</taxon>
        <taxon>Eurotiomycetes</taxon>
        <taxon>Eurotiomycetidae</taxon>
        <taxon>Eurotiales</taxon>
        <taxon>Aspergillaceae</taxon>
        <taxon>Aspergillus</taxon>
        <taxon>Aspergillus subgen. Nidulantes</taxon>
    </lineage>
</organism>
<name>A0ABR4L980_9EURO</name>
<evidence type="ECO:0000313" key="3">
    <source>
        <dbReference type="Proteomes" id="UP001610432"/>
    </source>
</evidence>
<feature type="domain" description="BTB" evidence="1">
    <location>
        <begin position="32"/>
        <end position="103"/>
    </location>
</feature>
<sequence>MSPADSKFLTGGSKAREAPCSNILPIYHSPCVKIRIVSCDHEYTVSKDLLCRESKYFSAMFEGEYKEGQQQIAVLGDIEGVVSVQSFEAFLQWLYLRKIKFEITEPEQQISAMIELARFADMCIVTEMEARIARQLKKLLLANPNPQSTESGATFLPQWHAVRRILAAATVEGYLRCEHHRFVQEAREYLTYAVDLLEEVGLALKGLKLGESFGESYGTYQDPLDSKERTIYRFHR</sequence>
<evidence type="ECO:0000259" key="1">
    <source>
        <dbReference type="PROSITE" id="PS50097"/>
    </source>
</evidence>
<dbReference type="InterPro" id="IPR011333">
    <property type="entry name" value="SKP1/BTB/POZ_sf"/>
</dbReference>
<dbReference type="Gene3D" id="3.30.710.10">
    <property type="entry name" value="Potassium Channel Kv1.1, Chain A"/>
    <property type="match status" value="1"/>
</dbReference>
<proteinExistence type="predicted"/>
<dbReference type="PROSITE" id="PS50097">
    <property type="entry name" value="BTB"/>
    <property type="match status" value="1"/>
</dbReference>
<dbReference type="SMART" id="SM00225">
    <property type="entry name" value="BTB"/>
    <property type="match status" value="1"/>
</dbReference>
<dbReference type="GeneID" id="98149893"/>
<dbReference type="CDD" id="cd01165">
    <property type="entry name" value="BTB_POZ"/>
    <property type="match status" value="1"/>
</dbReference>
<gene>
    <name evidence="2" type="ORF">BJX67DRAFT_391636</name>
</gene>
<dbReference type="PANTHER" id="PTHR47843">
    <property type="entry name" value="BTB DOMAIN-CONTAINING PROTEIN-RELATED"/>
    <property type="match status" value="1"/>
</dbReference>
<protein>
    <recommendedName>
        <fullName evidence="1">BTB domain-containing protein</fullName>
    </recommendedName>
</protein>
<dbReference type="InterPro" id="IPR000210">
    <property type="entry name" value="BTB/POZ_dom"/>
</dbReference>
<keyword evidence="3" id="KW-1185">Reference proteome</keyword>
<dbReference type="EMBL" id="JBFXLQ010000076">
    <property type="protein sequence ID" value="KAL2861064.1"/>
    <property type="molecule type" value="Genomic_DNA"/>
</dbReference>
<evidence type="ECO:0000313" key="2">
    <source>
        <dbReference type="EMBL" id="KAL2861064.1"/>
    </source>
</evidence>
<dbReference type="Proteomes" id="UP001610432">
    <property type="component" value="Unassembled WGS sequence"/>
</dbReference>
<accession>A0ABR4L980</accession>
<comment type="caution">
    <text evidence="2">The sequence shown here is derived from an EMBL/GenBank/DDBJ whole genome shotgun (WGS) entry which is preliminary data.</text>
</comment>
<dbReference type="Pfam" id="PF00651">
    <property type="entry name" value="BTB"/>
    <property type="match status" value="1"/>
</dbReference>
<dbReference type="SUPFAM" id="SSF54695">
    <property type="entry name" value="POZ domain"/>
    <property type="match status" value="1"/>
</dbReference>
<dbReference type="RefSeq" id="XP_070880958.1">
    <property type="nucleotide sequence ID" value="XM_071034821.1"/>
</dbReference>